<dbReference type="OrthoDB" id="10005898at2759"/>
<organism evidence="4 5">
    <name type="scientific">Aphidius gifuensis</name>
    <name type="common">Parasitoid wasp</name>
    <dbReference type="NCBI Taxonomy" id="684658"/>
    <lineage>
        <taxon>Eukaryota</taxon>
        <taxon>Metazoa</taxon>
        <taxon>Ecdysozoa</taxon>
        <taxon>Arthropoda</taxon>
        <taxon>Hexapoda</taxon>
        <taxon>Insecta</taxon>
        <taxon>Pterygota</taxon>
        <taxon>Neoptera</taxon>
        <taxon>Endopterygota</taxon>
        <taxon>Hymenoptera</taxon>
        <taxon>Apocrita</taxon>
        <taxon>Ichneumonoidea</taxon>
        <taxon>Braconidae</taxon>
        <taxon>Aphidiinae</taxon>
        <taxon>Aphidius</taxon>
    </lineage>
</organism>
<protein>
    <recommendedName>
        <fullName evidence="6">Gustatory receptor</fullName>
    </recommendedName>
</protein>
<keyword evidence="1" id="KW-0472">Membrane</keyword>
<name>A0A835CRH3_APHGI</name>
<comment type="subcellular location">
    <subcellularLocation>
        <location evidence="3">Peroxisome membrane</location>
    </subcellularLocation>
</comment>
<keyword evidence="5" id="KW-1185">Reference proteome</keyword>
<dbReference type="PANTHER" id="PTHR20990">
    <property type="entry name" value="PEROXISOMAL BIOGENESIS FACTOR 11"/>
    <property type="match status" value="1"/>
</dbReference>
<evidence type="ECO:0000313" key="4">
    <source>
        <dbReference type="EMBL" id="KAF7990215.1"/>
    </source>
</evidence>
<keyword evidence="2" id="KW-0576">Peroxisome</keyword>
<dbReference type="InterPro" id="IPR008733">
    <property type="entry name" value="PEX11"/>
</dbReference>
<dbReference type="GO" id="GO:0005778">
    <property type="term" value="C:peroxisomal membrane"/>
    <property type="evidence" value="ECO:0007669"/>
    <property type="project" value="UniProtKB-SubCell"/>
</dbReference>
<dbReference type="Proteomes" id="UP000639338">
    <property type="component" value="Unassembled WGS sequence"/>
</dbReference>
<accession>A0A835CRH3</accession>
<evidence type="ECO:0000256" key="3">
    <source>
        <dbReference type="ARBA" id="ARBA00046271"/>
    </source>
</evidence>
<evidence type="ECO:0000313" key="5">
    <source>
        <dbReference type="Proteomes" id="UP000639338"/>
    </source>
</evidence>
<dbReference type="GO" id="GO:0016559">
    <property type="term" value="P:peroxisome fission"/>
    <property type="evidence" value="ECO:0007669"/>
    <property type="project" value="InterPro"/>
</dbReference>
<dbReference type="PANTHER" id="PTHR20990:SF1">
    <property type="entry name" value="PEROXISOMAL MEMBRANE PROTEIN 11C"/>
    <property type="match status" value="1"/>
</dbReference>
<dbReference type="EMBL" id="JACMRX010000004">
    <property type="protein sequence ID" value="KAF7990215.1"/>
    <property type="molecule type" value="Genomic_DNA"/>
</dbReference>
<sequence>MELITDYLETYEGRDKFLRTLSYTSKLLTIIPRSQENVNKIKYFSSQMSDCRVMLRLFDDIPTIYYAYSYWNGKQESDSLLRWLNIVQNILDIVYSPIETVCWLGEHKLLKINIDKWDNVSTWFWIISLYISLVKAMRKRHHYCKLKCNKQSLNKAEVERVDEKINNETLTCVRMLLDITYAISYLPDGILWAGKFKTWHVGALGSLSSIISLYQVFKKQASDK</sequence>
<evidence type="ECO:0000256" key="2">
    <source>
        <dbReference type="ARBA" id="ARBA00023140"/>
    </source>
</evidence>
<dbReference type="InterPro" id="IPR026510">
    <property type="entry name" value="PEX11C_met"/>
</dbReference>
<evidence type="ECO:0008006" key="6">
    <source>
        <dbReference type="Google" id="ProtNLM"/>
    </source>
</evidence>
<evidence type="ECO:0000256" key="1">
    <source>
        <dbReference type="ARBA" id="ARBA00023136"/>
    </source>
</evidence>
<comment type="caution">
    <text evidence="4">The sequence shown here is derived from an EMBL/GenBank/DDBJ whole genome shotgun (WGS) entry which is preliminary data.</text>
</comment>
<reference evidence="4 5" key="1">
    <citation type="submission" date="2020-08" db="EMBL/GenBank/DDBJ databases">
        <title>Aphidius gifuensis genome sequencing and assembly.</title>
        <authorList>
            <person name="Du Z."/>
        </authorList>
    </citation>
    <scope>NUCLEOTIDE SEQUENCE [LARGE SCALE GENOMIC DNA]</scope>
    <source>
        <strain evidence="4">YNYX2018</strain>
        <tissue evidence="4">Adults</tissue>
    </source>
</reference>
<dbReference type="Pfam" id="PF05648">
    <property type="entry name" value="PEX11"/>
    <property type="match status" value="1"/>
</dbReference>
<gene>
    <name evidence="4" type="ORF">HCN44_000020</name>
</gene>
<dbReference type="AlphaFoldDB" id="A0A835CRH3"/>
<proteinExistence type="predicted"/>